<evidence type="ECO:0000256" key="1">
    <source>
        <dbReference type="SAM" id="MobiDB-lite"/>
    </source>
</evidence>
<feature type="compositionally biased region" description="Basic and acidic residues" evidence="1">
    <location>
        <begin position="156"/>
        <end position="170"/>
    </location>
</feature>
<feature type="transmembrane region" description="Helical" evidence="2">
    <location>
        <begin position="101"/>
        <end position="119"/>
    </location>
</feature>
<gene>
    <name evidence="3" type="ORF">HYALB_00003629</name>
</gene>
<keyword evidence="2" id="KW-1133">Transmembrane helix</keyword>
<name>A0A9N9LWI1_9HELO</name>
<keyword evidence="2" id="KW-0812">Transmembrane</keyword>
<reference evidence="3" key="1">
    <citation type="submission" date="2021-07" db="EMBL/GenBank/DDBJ databases">
        <authorList>
            <person name="Durling M."/>
        </authorList>
    </citation>
    <scope>NUCLEOTIDE SEQUENCE</scope>
</reference>
<keyword evidence="2" id="KW-0472">Membrane</keyword>
<dbReference type="EMBL" id="CAJVRM010000574">
    <property type="protein sequence ID" value="CAG8982193.1"/>
    <property type="molecule type" value="Genomic_DNA"/>
</dbReference>
<dbReference type="AlphaFoldDB" id="A0A9N9LWI1"/>
<sequence length="194" mass="22006">MISIGGRRLENGDKSPEPWSNGLGIFDMTTLKWSENYDSKAQDYTPHSVVTTVYSDASIHPTNWSSPALLDIFKRYRYDYFHPEQYPTNSNSGQGPSNNNSIIAGIAILAFLIGLFFYLRKRTRQPSQEDYTTAETSELKEETWEGQEVHGNSRPAEMDAYGRYHYHEMDSVQALRPSELPGSADSRTGLRPNT</sequence>
<evidence type="ECO:0000256" key="2">
    <source>
        <dbReference type="SAM" id="Phobius"/>
    </source>
</evidence>
<evidence type="ECO:0000313" key="4">
    <source>
        <dbReference type="Proteomes" id="UP000701801"/>
    </source>
</evidence>
<accession>A0A9N9LWI1</accession>
<proteinExistence type="predicted"/>
<dbReference type="OrthoDB" id="10251809at2759"/>
<comment type="caution">
    <text evidence="3">The sequence shown here is derived from an EMBL/GenBank/DDBJ whole genome shotgun (WGS) entry which is preliminary data.</text>
</comment>
<keyword evidence="4" id="KW-1185">Reference proteome</keyword>
<evidence type="ECO:0000313" key="3">
    <source>
        <dbReference type="EMBL" id="CAG8982193.1"/>
    </source>
</evidence>
<feature type="compositionally biased region" description="Polar residues" evidence="1">
    <location>
        <begin position="127"/>
        <end position="136"/>
    </location>
</feature>
<feature type="region of interest" description="Disordered" evidence="1">
    <location>
        <begin position="127"/>
        <end position="194"/>
    </location>
</feature>
<protein>
    <submittedName>
        <fullName evidence="3">Uncharacterized protein</fullName>
    </submittedName>
</protein>
<dbReference type="Proteomes" id="UP000701801">
    <property type="component" value="Unassembled WGS sequence"/>
</dbReference>
<organism evidence="3 4">
    <name type="scientific">Hymenoscyphus albidus</name>
    <dbReference type="NCBI Taxonomy" id="595503"/>
    <lineage>
        <taxon>Eukaryota</taxon>
        <taxon>Fungi</taxon>
        <taxon>Dikarya</taxon>
        <taxon>Ascomycota</taxon>
        <taxon>Pezizomycotina</taxon>
        <taxon>Leotiomycetes</taxon>
        <taxon>Helotiales</taxon>
        <taxon>Helotiaceae</taxon>
        <taxon>Hymenoscyphus</taxon>
    </lineage>
</organism>